<dbReference type="AlphaFoldDB" id="A0A6N6N3G4"/>
<dbReference type="EMBL" id="WAIE01000002">
    <property type="protein sequence ID" value="KAB1442107.1"/>
    <property type="molecule type" value="Genomic_DNA"/>
</dbReference>
<sequence length="308" mass="32977">MMPTVALARMLEYESTLLPATVALLMKEAGYEPAVGRRVLVKPNLVSAANAGLSCTHPLVVRAVCTHLLNNGEHVTVADSPAFGPASRVARAAGLDTALKPLGLRVHSLGTPRPTALPCGCTMGISSSALDADIIVNIPRLKAHCQMRVTCAVKNLFGCVTGFRKAVSHNTLGNRGNLFREMVMDLPLALPPVLTVLDGVRPMHEEGPIHGRPFDLGLLGASESPVALDTAIYSLLGLATMDVPLWAEATKRQLPGSDPAAIHFPLEKPQDFDAHGFAIPTELDPIRFEPLRLIRGRLKSLLAFFQKT</sequence>
<comment type="caution">
    <text evidence="2">The sequence shown here is derived from an EMBL/GenBank/DDBJ whole genome shotgun (WGS) entry which is preliminary data.</text>
</comment>
<keyword evidence="3" id="KW-1185">Reference proteome</keyword>
<dbReference type="OrthoDB" id="9807879at2"/>
<name>A0A6N6N3G4_9BACT</name>
<evidence type="ECO:0000259" key="1">
    <source>
        <dbReference type="Pfam" id="PF04015"/>
    </source>
</evidence>
<evidence type="ECO:0000313" key="3">
    <source>
        <dbReference type="Proteomes" id="UP000438699"/>
    </source>
</evidence>
<feature type="domain" description="DUF362" evidence="1">
    <location>
        <begin position="39"/>
        <end position="233"/>
    </location>
</feature>
<accession>A0A6N6N3G4</accession>
<gene>
    <name evidence="2" type="ORF">F8A88_06470</name>
</gene>
<evidence type="ECO:0000313" key="2">
    <source>
        <dbReference type="EMBL" id="KAB1442107.1"/>
    </source>
</evidence>
<dbReference type="Proteomes" id="UP000438699">
    <property type="component" value="Unassembled WGS sequence"/>
</dbReference>
<proteinExistence type="predicted"/>
<dbReference type="InterPro" id="IPR007160">
    <property type="entry name" value="DUF362"/>
</dbReference>
<dbReference type="Pfam" id="PF04015">
    <property type="entry name" value="DUF362"/>
    <property type="match status" value="1"/>
</dbReference>
<reference evidence="2 3" key="1">
    <citation type="journal article" date="2017" name="Int. J. Syst. Evol. Microbiol.">
        <title>Desulfovibrio senegalensis sp. nov., a mesophilic sulfate reducer isolated from marine sediment.</title>
        <authorList>
            <person name="Thioye A."/>
            <person name="Gam Z.B.A."/>
            <person name="Mbengue M."/>
            <person name="Cayol J.L."/>
            <person name="Joseph-Bartoli M."/>
            <person name="Toure-Kane C."/>
            <person name="Labat M."/>
        </authorList>
    </citation>
    <scope>NUCLEOTIDE SEQUENCE [LARGE SCALE GENOMIC DNA]</scope>
    <source>
        <strain evidence="2 3">DSM 101509</strain>
    </source>
</reference>
<organism evidence="2 3">
    <name type="scientific">Pseudodesulfovibrio senegalensis</name>
    <dbReference type="NCBI Taxonomy" id="1721087"/>
    <lineage>
        <taxon>Bacteria</taxon>
        <taxon>Pseudomonadati</taxon>
        <taxon>Thermodesulfobacteriota</taxon>
        <taxon>Desulfovibrionia</taxon>
        <taxon>Desulfovibrionales</taxon>
        <taxon>Desulfovibrionaceae</taxon>
    </lineage>
</organism>
<protein>
    <submittedName>
        <fullName evidence="2">DUF362 domain-containing protein</fullName>
    </submittedName>
</protein>